<keyword evidence="2" id="KW-1185">Reference proteome</keyword>
<comment type="caution">
    <text evidence="1">The sequence shown here is derived from an EMBL/GenBank/DDBJ whole genome shotgun (WGS) entry which is preliminary data.</text>
</comment>
<evidence type="ECO:0000313" key="1">
    <source>
        <dbReference type="EMBL" id="MDM8200998.1"/>
    </source>
</evidence>
<reference evidence="1 2" key="1">
    <citation type="submission" date="2023-06" db="EMBL/GenBank/DDBJ databases">
        <title>Identification and characterization of horizontal gene transfer across gut microbiota members of farm animals based on homology search.</title>
        <authorList>
            <person name="Schwarzerova J."/>
            <person name="Nykrynova M."/>
            <person name="Jureckova K."/>
            <person name="Cejkova D."/>
            <person name="Rychlik I."/>
        </authorList>
    </citation>
    <scope>NUCLEOTIDE SEQUENCE [LARGE SCALE GENOMIC DNA]</scope>
    <source>
        <strain evidence="1 2">ET340</strain>
    </source>
</reference>
<protein>
    <recommendedName>
        <fullName evidence="3">HTH cro/C1-type domain-containing protein</fullName>
    </recommendedName>
</protein>
<evidence type="ECO:0008006" key="3">
    <source>
        <dbReference type="Google" id="ProtNLM"/>
    </source>
</evidence>
<accession>A0ABT7UQ24</accession>
<dbReference type="SUPFAM" id="SSF47413">
    <property type="entry name" value="lambda repressor-like DNA-binding domains"/>
    <property type="match status" value="1"/>
</dbReference>
<dbReference type="EMBL" id="JAUDCL010000009">
    <property type="protein sequence ID" value="MDM8200998.1"/>
    <property type="molecule type" value="Genomic_DNA"/>
</dbReference>
<dbReference type="Gene3D" id="1.10.260.40">
    <property type="entry name" value="lambda repressor-like DNA-binding domains"/>
    <property type="match status" value="1"/>
</dbReference>
<gene>
    <name evidence="1" type="ORF">QUW08_06785</name>
</gene>
<dbReference type="RefSeq" id="WP_289599642.1">
    <property type="nucleotide sequence ID" value="NZ_JAUDCL010000009.1"/>
</dbReference>
<dbReference type="Proteomes" id="UP001529380">
    <property type="component" value="Unassembled WGS sequence"/>
</dbReference>
<evidence type="ECO:0000313" key="2">
    <source>
        <dbReference type="Proteomes" id="UP001529380"/>
    </source>
</evidence>
<proteinExistence type="predicted"/>
<name>A0ABT7UQ24_9FIRM</name>
<dbReference type="InterPro" id="IPR010982">
    <property type="entry name" value="Lambda_DNA-bd_dom_sf"/>
</dbReference>
<organism evidence="1 2">
    <name type="scientific">Allofournierella massiliensis</name>
    <dbReference type="NCBI Taxonomy" id="1650663"/>
    <lineage>
        <taxon>Bacteria</taxon>
        <taxon>Bacillati</taxon>
        <taxon>Bacillota</taxon>
        <taxon>Clostridia</taxon>
        <taxon>Eubacteriales</taxon>
        <taxon>Oscillospiraceae</taxon>
        <taxon>Allofournierella</taxon>
    </lineage>
</organism>
<sequence length="85" mass="9994">MRTQKTFAELRCRMIRENINQKELAEIAGIADATMTDQMAGRSFFRVNEINRMAARLSIRESDYYRYFFAQENYPSRTPGRACSK</sequence>